<keyword evidence="3 7" id="KW-1133">Transmembrane helix</keyword>
<name>A0ABR1L100_9PEZI</name>
<keyword evidence="4 7" id="KW-0472">Membrane</keyword>
<dbReference type="Proteomes" id="UP001363622">
    <property type="component" value="Unassembled WGS sequence"/>
</dbReference>
<evidence type="ECO:0000259" key="8">
    <source>
        <dbReference type="Pfam" id="PF20684"/>
    </source>
</evidence>
<evidence type="ECO:0000256" key="3">
    <source>
        <dbReference type="ARBA" id="ARBA00022989"/>
    </source>
</evidence>
<feature type="compositionally biased region" description="Low complexity" evidence="6">
    <location>
        <begin position="558"/>
        <end position="581"/>
    </location>
</feature>
<feature type="transmembrane region" description="Helical" evidence="7">
    <location>
        <begin position="139"/>
        <end position="169"/>
    </location>
</feature>
<feature type="compositionally biased region" description="Low complexity" evidence="6">
    <location>
        <begin position="324"/>
        <end position="355"/>
    </location>
</feature>
<protein>
    <recommendedName>
        <fullName evidence="8">Rhodopsin domain-containing protein</fullName>
    </recommendedName>
</protein>
<sequence>MAPIDGNAATTSSIPSFDKGWPTSAASVVGTTVPITAVMLMFVFTRIYTSVFLTRMFGWQDILVFLSGLMTVGNTVVTCFGMRYGLAHHVGSIKMSDMEKGLKCVYASLLLFPPIVACTKIAICLGYRRLFPGDANRWFCMALIVYCLMWGIAALFGQTFVCTPVNLFWTKPFDEYRNCQNVRALVQATAALNSLGDLLVYLWPANFLFKLRVPLKHKFGLLTLFSVGCCVVAASICRMVYIPRGLAPTTEILYNAGDLLLIASIEENVGIICACLPLTKVFLARLFPRFIIGSSNIATQPGMLSYMPPTFPCSQSYSPSLTGLTGATATPGGTITTTELSPKSSSTKSRKPSLPESHRRPSLPISKPLEHRQFDVPIIAEPKPAMTNSTTPCNSTMQTGSDSRETPSRQPASRPMTPTIAPSPSLFSSPESVDRFAYKDPNDTERRLLAEGLGLESPRRSPMFPSTATVKPQSSQNPSSPSAGRVERTANYDGVGKVDYFVLPSMAGNNMPRKLSPSLKSPPPQHYSPGRRNLGGGGGGGPDVPSSNKLNSGLAPVSIKKSSAPTSPSSPSSKLSPKWSPRLTQKQPPTDPLALQKGILAPLGMAGDDSSNVSLSGAWFANSKNEGSVGTLSRENSSSTRGTIEAVEAMIGADCGRDILPRSMAVRS</sequence>
<evidence type="ECO:0000256" key="1">
    <source>
        <dbReference type="ARBA" id="ARBA00004141"/>
    </source>
</evidence>
<evidence type="ECO:0000256" key="6">
    <source>
        <dbReference type="SAM" id="MobiDB-lite"/>
    </source>
</evidence>
<feature type="compositionally biased region" description="Polar residues" evidence="6">
    <location>
        <begin position="420"/>
        <end position="431"/>
    </location>
</feature>
<evidence type="ECO:0000256" key="5">
    <source>
        <dbReference type="ARBA" id="ARBA00038359"/>
    </source>
</evidence>
<gene>
    <name evidence="9" type="ORF">IWZ03DRAFT_429888</name>
</gene>
<feature type="transmembrane region" description="Helical" evidence="7">
    <location>
        <begin position="221"/>
        <end position="241"/>
    </location>
</feature>
<evidence type="ECO:0000256" key="4">
    <source>
        <dbReference type="ARBA" id="ARBA00023136"/>
    </source>
</evidence>
<evidence type="ECO:0000256" key="7">
    <source>
        <dbReference type="SAM" id="Phobius"/>
    </source>
</evidence>
<organism evidence="9 10">
    <name type="scientific">Phyllosticta citriasiana</name>
    <dbReference type="NCBI Taxonomy" id="595635"/>
    <lineage>
        <taxon>Eukaryota</taxon>
        <taxon>Fungi</taxon>
        <taxon>Dikarya</taxon>
        <taxon>Ascomycota</taxon>
        <taxon>Pezizomycotina</taxon>
        <taxon>Dothideomycetes</taxon>
        <taxon>Dothideomycetes incertae sedis</taxon>
        <taxon>Botryosphaeriales</taxon>
        <taxon>Phyllostictaceae</taxon>
        <taxon>Phyllosticta</taxon>
    </lineage>
</organism>
<keyword evidence="10" id="KW-1185">Reference proteome</keyword>
<evidence type="ECO:0000313" key="10">
    <source>
        <dbReference type="Proteomes" id="UP001363622"/>
    </source>
</evidence>
<dbReference type="PANTHER" id="PTHR33048:SF129">
    <property type="entry name" value="INTEGRAL MEMBRANE PROTEIN-RELATED"/>
    <property type="match status" value="1"/>
</dbReference>
<feature type="transmembrane region" description="Helical" evidence="7">
    <location>
        <begin position="189"/>
        <end position="209"/>
    </location>
</feature>
<comment type="caution">
    <text evidence="9">The sequence shown here is derived from an EMBL/GenBank/DDBJ whole genome shotgun (WGS) entry which is preliminary data.</text>
</comment>
<feature type="transmembrane region" description="Helical" evidence="7">
    <location>
        <begin position="61"/>
        <end position="85"/>
    </location>
</feature>
<feature type="region of interest" description="Disordered" evidence="6">
    <location>
        <begin position="511"/>
        <end position="593"/>
    </location>
</feature>
<proteinExistence type="inferred from homology"/>
<feature type="transmembrane region" description="Helical" evidence="7">
    <location>
        <begin position="105"/>
        <end position="127"/>
    </location>
</feature>
<dbReference type="InterPro" id="IPR052337">
    <property type="entry name" value="SAT4-like"/>
</dbReference>
<feature type="region of interest" description="Disordered" evidence="6">
    <location>
        <begin position="324"/>
        <end position="487"/>
    </location>
</feature>
<dbReference type="InterPro" id="IPR049326">
    <property type="entry name" value="Rhodopsin_dom_fungi"/>
</dbReference>
<feature type="compositionally biased region" description="Gly residues" evidence="6">
    <location>
        <begin position="533"/>
        <end position="542"/>
    </location>
</feature>
<comment type="subcellular location">
    <subcellularLocation>
        <location evidence="1">Membrane</location>
        <topology evidence="1">Multi-pass membrane protein</topology>
    </subcellularLocation>
</comment>
<feature type="transmembrane region" description="Helical" evidence="7">
    <location>
        <begin position="25"/>
        <end position="49"/>
    </location>
</feature>
<dbReference type="Pfam" id="PF20684">
    <property type="entry name" value="Fung_rhodopsin"/>
    <property type="match status" value="1"/>
</dbReference>
<evidence type="ECO:0000256" key="2">
    <source>
        <dbReference type="ARBA" id="ARBA00022692"/>
    </source>
</evidence>
<evidence type="ECO:0000313" key="9">
    <source>
        <dbReference type="EMBL" id="KAK7524660.1"/>
    </source>
</evidence>
<accession>A0ABR1L100</accession>
<feature type="compositionally biased region" description="Basic and acidic residues" evidence="6">
    <location>
        <begin position="432"/>
        <end position="449"/>
    </location>
</feature>
<reference evidence="9 10" key="1">
    <citation type="submission" date="2024-04" db="EMBL/GenBank/DDBJ databases">
        <title>Phyllosticta paracitricarpa is synonymous to the EU quarantine fungus P. citricarpa based on phylogenomic analyses.</title>
        <authorList>
            <consortium name="Lawrence Berkeley National Laboratory"/>
            <person name="Van Ingen-Buijs V.A."/>
            <person name="Van Westerhoven A.C."/>
            <person name="Haridas S."/>
            <person name="Skiadas P."/>
            <person name="Martin F."/>
            <person name="Groenewald J.Z."/>
            <person name="Crous P.W."/>
            <person name="Seidl M.F."/>
        </authorList>
    </citation>
    <scope>NUCLEOTIDE SEQUENCE [LARGE SCALE GENOMIC DNA]</scope>
    <source>
        <strain evidence="9 10">CBS 123371</strain>
    </source>
</reference>
<keyword evidence="2 7" id="KW-0812">Transmembrane</keyword>
<feature type="compositionally biased region" description="Low complexity" evidence="6">
    <location>
        <begin position="472"/>
        <end position="482"/>
    </location>
</feature>
<dbReference type="EMBL" id="JBBPHU010000001">
    <property type="protein sequence ID" value="KAK7524660.1"/>
    <property type="molecule type" value="Genomic_DNA"/>
</dbReference>
<comment type="similarity">
    <text evidence="5">Belongs to the SAT4 family.</text>
</comment>
<dbReference type="PANTHER" id="PTHR33048">
    <property type="entry name" value="PTH11-LIKE INTEGRAL MEMBRANE PROTEIN (AFU_ORTHOLOGUE AFUA_5G11245)"/>
    <property type="match status" value="1"/>
</dbReference>
<feature type="compositionally biased region" description="Polar residues" evidence="6">
    <location>
        <begin position="386"/>
        <end position="401"/>
    </location>
</feature>
<feature type="domain" description="Rhodopsin" evidence="8">
    <location>
        <begin position="46"/>
        <end position="284"/>
    </location>
</feature>